<feature type="transmembrane region" description="Helical" evidence="1">
    <location>
        <begin position="12"/>
        <end position="31"/>
    </location>
</feature>
<reference evidence="2 3" key="1">
    <citation type="submission" date="2018-06" db="EMBL/GenBank/DDBJ databases">
        <authorList>
            <consortium name="Pathogen Informatics"/>
            <person name="Doyle S."/>
        </authorList>
    </citation>
    <scope>NUCLEOTIDE SEQUENCE [LARGE SCALE GENOMIC DNA]</scope>
    <source>
        <strain evidence="2 3">NCTC9081</strain>
    </source>
</reference>
<evidence type="ECO:0000313" key="2">
    <source>
        <dbReference type="EMBL" id="STJ16098.1"/>
    </source>
</evidence>
<evidence type="ECO:0000313" key="3">
    <source>
        <dbReference type="Proteomes" id="UP000254716"/>
    </source>
</evidence>
<dbReference type="Proteomes" id="UP000254716">
    <property type="component" value="Unassembled WGS sequence"/>
</dbReference>
<accession>A0A376VZX8</accession>
<name>A0A376VZX8_ECOLX</name>
<feature type="transmembrane region" description="Helical" evidence="1">
    <location>
        <begin position="120"/>
        <end position="141"/>
    </location>
</feature>
<gene>
    <name evidence="2" type="ORF">NCTC9081_01474</name>
</gene>
<dbReference type="AlphaFoldDB" id="A0A376VZX8"/>
<evidence type="ECO:0000256" key="1">
    <source>
        <dbReference type="SAM" id="Phobius"/>
    </source>
</evidence>
<dbReference type="EMBL" id="UGCV01000008">
    <property type="protein sequence ID" value="STJ16098.1"/>
    <property type="molecule type" value="Genomic_DNA"/>
</dbReference>
<keyword evidence="1" id="KW-0812">Transmembrane</keyword>
<feature type="transmembrane region" description="Helical" evidence="1">
    <location>
        <begin position="51"/>
        <end position="68"/>
    </location>
</feature>
<proteinExistence type="predicted"/>
<organism evidence="2 3">
    <name type="scientific">Escherichia coli</name>
    <dbReference type="NCBI Taxonomy" id="562"/>
    <lineage>
        <taxon>Bacteria</taxon>
        <taxon>Pseudomonadati</taxon>
        <taxon>Pseudomonadota</taxon>
        <taxon>Gammaproteobacteria</taxon>
        <taxon>Enterobacterales</taxon>
        <taxon>Enterobacteriaceae</taxon>
        <taxon>Escherichia</taxon>
    </lineage>
</organism>
<sequence>MPHPITYTDFLPVVLFFVIVIFIITFIIATATTIPADMTVRGFYNRYRKDFLSLFSAYFLSSIFWAFLVTGTSISDSTPVFGNTPDNALTNSLISLAFCNSLLTHAWICYLCNIHRDKNTFIYITLAFLHLILINSCAHFITPRFINSVNSVLTDRNSEKGDTDEYIKILKYFDLRVLIFIYRHSLHSDIIIEQPRRKTCNRYAEIYTGRRTTTVWSGYETIITHRLAY</sequence>
<keyword evidence="1" id="KW-0472">Membrane</keyword>
<protein>
    <submittedName>
        <fullName evidence="2">Uncharacterized protein</fullName>
    </submittedName>
</protein>
<feature type="transmembrane region" description="Helical" evidence="1">
    <location>
        <begin position="88"/>
        <end position="108"/>
    </location>
</feature>
<keyword evidence="1" id="KW-1133">Transmembrane helix</keyword>